<feature type="transmembrane region" description="Helical" evidence="1">
    <location>
        <begin position="63"/>
        <end position="86"/>
    </location>
</feature>
<sequence length="238" mass="26926">MKWSEFFTSSVGKKLVMAFTGLFLISFLIVHAGINACIWADLVDSNDNGEMFNKAAHFMGASYVIRIMEIGLFLGFFLHIIQGYMLEFKNRARRKQGYQVAMGSKGSAWYRKSMGLLGTLILLFLIIHIQDFWIPSRITYATTLGEVTYNNGAPIHDVFTKMLVVFSSGWVVVIYLLGCFSLCWHLLHGFQSSFRTVGVHNKKYVAMAKGAGIFFSIFISVVFALMPISIYYGWVNNN</sequence>
<dbReference type="InterPro" id="IPR034804">
    <property type="entry name" value="SQR/QFR_C/D"/>
</dbReference>
<feature type="transmembrane region" description="Helical" evidence="1">
    <location>
        <begin position="21"/>
        <end position="43"/>
    </location>
</feature>
<dbReference type="Gene3D" id="1.20.1300.10">
    <property type="entry name" value="Fumarate reductase/succinate dehydrogenase, transmembrane subunit"/>
    <property type="match status" value="1"/>
</dbReference>
<dbReference type="InterPro" id="IPR011138">
    <property type="entry name" value="Cytochrome_b-558"/>
</dbReference>
<feature type="transmembrane region" description="Helical" evidence="1">
    <location>
        <begin position="114"/>
        <end position="134"/>
    </location>
</feature>
<dbReference type="Proteomes" id="UP000677244">
    <property type="component" value="Unassembled WGS sequence"/>
</dbReference>
<proteinExistence type="predicted"/>
<name>A0ABS3Z0H4_9BACT</name>
<comment type="caution">
    <text evidence="2">The sequence shown here is derived from an EMBL/GenBank/DDBJ whole genome shotgun (WGS) entry which is preliminary data.</text>
</comment>
<gene>
    <name evidence="2" type="ORF">J7I42_25525</name>
</gene>
<dbReference type="SUPFAM" id="SSF81343">
    <property type="entry name" value="Fumarate reductase respiratory complex transmembrane subunits"/>
    <property type="match status" value="1"/>
</dbReference>
<keyword evidence="1" id="KW-0812">Transmembrane</keyword>
<keyword evidence="3" id="KW-1185">Reference proteome</keyword>
<evidence type="ECO:0000313" key="2">
    <source>
        <dbReference type="EMBL" id="MBO9203670.1"/>
    </source>
</evidence>
<reference evidence="2 3" key="1">
    <citation type="submission" date="2021-03" db="EMBL/GenBank/DDBJ databases">
        <title>Assistant Professor.</title>
        <authorList>
            <person name="Huq M.A."/>
        </authorList>
    </citation>
    <scope>NUCLEOTIDE SEQUENCE [LARGE SCALE GENOMIC DNA]</scope>
    <source>
        <strain evidence="2 3">MAH-29</strain>
    </source>
</reference>
<protein>
    <submittedName>
        <fullName evidence="2">Succinate dehydrogenase cytochrome b subunit</fullName>
    </submittedName>
</protein>
<evidence type="ECO:0000313" key="3">
    <source>
        <dbReference type="Proteomes" id="UP000677244"/>
    </source>
</evidence>
<dbReference type="CDD" id="cd03498">
    <property type="entry name" value="SQR_TypeB_2_TM"/>
    <property type="match status" value="1"/>
</dbReference>
<accession>A0ABS3Z0H4</accession>
<dbReference type="EMBL" id="JAGHKO010000010">
    <property type="protein sequence ID" value="MBO9203670.1"/>
    <property type="molecule type" value="Genomic_DNA"/>
</dbReference>
<dbReference type="RefSeq" id="WP_209141719.1">
    <property type="nucleotide sequence ID" value="NZ_JAGHKO010000010.1"/>
</dbReference>
<evidence type="ECO:0000256" key="1">
    <source>
        <dbReference type="SAM" id="Phobius"/>
    </source>
</evidence>
<keyword evidence="1" id="KW-0472">Membrane</keyword>
<dbReference type="NCBIfam" id="TIGR02046">
    <property type="entry name" value="sdhC_b558_fam"/>
    <property type="match status" value="1"/>
</dbReference>
<keyword evidence="1" id="KW-1133">Transmembrane helix</keyword>
<feature type="transmembrane region" description="Helical" evidence="1">
    <location>
        <begin position="211"/>
        <end position="234"/>
    </location>
</feature>
<feature type="transmembrane region" description="Helical" evidence="1">
    <location>
        <begin position="169"/>
        <end position="190"/>
    </location>
</feature>
<organism evidence="2 3">
    <name type="scientific">Niastella soli</name>
    <dbReference type="NCBI Taxonomy" id="2821487"/>
    <lineage>
        <taxon>Bacteria</taxon>
        <taxon>Pseudomonadati</taxon>
        <taxon>Bacteroidota</taxon>
        <taxon>Chitinophagia</taxon>
        <taxon>Chitinophagales</taxon>
        <taxon>Chitinophagaceae</taxon>
        <taxon>Niastella</taxon>
    </lineage>
</organism>